<accession>A0ABD1UDR9</accession>
<reference evidence="2" key="1">
    <citation type="submission" date="2024-07" db="EMBL/GenBank/DDBJ databases">
        <title>Two chromosome-level genome assemblies of Korean endemic species Abeliophyllum distichum and Forsythia ovata (Oleaceae).</title>
        <authorList>
            <person name="Jang H."/>
        </authorList>
    </citation>
    <scope>NUCLEOTIDE SEQUENCE [LARGE SCALE GENOMIC DNA]</scope>
</reference>
<dbReference type="AlphaFoldDB" id="A0ABD1UDR9"/>
<evidence type="ECO:0000313" key="1">
    <source>
        <dbReference type="EMBL" id="KAL2523186.1"/>
    </source>
</evidence>
<evidence type="ECO:0000313" key="2">
    <source>
        <dbReference type="Proteomes" id="UP001604277"/>
    </source>
</evidence>
<name>A0ABD1UDR9_9LAMI</name>
<dbReference type="Proteomes" id="UP001604277">
    <property type="component" value="Unassembled WGS sequence"/>
</dbReference>
<proteinExistence type="predicted"/>
<protein>
    <submittedName>
        <fullName evidence="1">Protein FAR1-RELATED SEQUENCE 7-like</fullName>
    </submittedName>
</protein>
<comment type="caution">
    <text evidence="1">The sequence shown here is derived from an EMBL/GenBank/DDBJ whole genome shotgun (WGS) entry which is preliminary data.</text>
</comment>
<keyword evidence="2" id="KW-1185">Reference proteome</keyword>
<sequence>MELEHLQVNHIKVLNSIMPMKRNLTGENIRKEHNHELKDTGENCTPRIQRKSIPNVRSLAGGTGRTGMRSNENDDMTSVVDVKRLKMEDLDGVRALVGEPYKVLEFNYANELYKIYYIYAANKGFVQSQDSQLNVHMF</sequence>
<dbReference type="EMBL" id="JBFOLJ010000007">
    <property type="protein sequence ID" value="KAL2523186.1"/>
    <property type="molecule type" value="Genomic_DNA"/>
</dbReference>
<organism evidence="1 2">
    <name type="scientific">Forsythia ovata</name>
    <dbReference type="NCBI Taxonomy" id="205694"/>
    <lineage>
        <taxon>Eukaryota</taxon>
        <taxon>Viridiplantae</taxon>
        <taxon>Streptophyta</taxon>
        <taxon>Embryophyta</taxon>
        <taxon>Tracheophyta</taxon>
        <taxon>Spermatophyta</taxon>
        <taxon>Magnoliopsida</taxon>
        <taxon>eudicotyledons</taxon>
        <taxon>Gunneridae</taxon>
        <taxon>Pentapetalae</taxon>
        <taxon>asterids</taxon>
        <taxon>lamiids</taxon>
        <taxon>Lamiales</taxon>
        <taxon>Oleaceae</taxon>
        <taxon>Forsythieae</taxon>
        <taxon>Forsythia</taxon>
    </lineage>
</organism>
<gene>
    <name evidence="1" type="ORF">Fot_27109</name>
</gene>